<name>A0A2A6RFC8_9CHLR</name>
<comment type="caution">
    <text evidence="2">The sequence shown here is derived from an EMBL/GenBank/DDBJ whole genome shotgun (WGS) entry which is preliminary data.</text>
</comment>
<evidence type="ECO:0000259" key="1">
    <source>
        <dbReference type="Pfam" id="PF04296"/>
    </source>
</evidence>
<accession>A0A2A6RFC8</accession>
<dbReference type="Gene3D" id="3.30.1230.10">
    <property type="entry name" value="YlxR-like"/>
    <property type="match status" value="1"/>
</dbReference>
<dbReference type="PANTHER" id="PTHR34215:SF1">
    <property type="entry name" value="YLXR DOMAIN-CONTAINING PROTEIN"/>
    <property type="match status" value="1"/>
</dbReference>
<protein>
    <recommendedName>
        <fullName evidence="1">YlxR domain-containing protein</fullName>
    </recommendedName>
</protein>
<evidence type="ECO:0000313" key="2">
    <source>
        <dbReference type="EMBL" id="PDW01641.1"/>
    </source>
</evidence>
<dbReference type="InterPro" id="IPR035931">
    <property type="entry name" value="YlxR-like_sf"/>
</dbReference>
<proteinExistence type="predicted"/>
<dbReference type="OrthoDB" id="9813251at2"/>
<keyword evidence="3" id="KW-1185">Reference proteome</keyword>
<feature type="domain" description="YlxR" evidence="1">
    <location>
        <begin position="20"/>
        <end position="93"/>
    </location>
</feature>
<dbReference type="Pfam" id="PF04296">
    <property type="entry name" value="YlxR"/>
    <property type="match status" value="1"/>
</dbReference>
<dbReference type="PANTHER" id="PTHR34215">
    <property type="entry name" value="BLL0784 PROTEIN"/>
    <property type="match status" value="1"/>
</dbReference>
<dbReference type="InterPro" id="IPR007393">
    <property type="entry name" value="YlxR_dom"/>
</dbReference>
<gene>
    <name evidence="2" type="ORF">CJ255_18065</name>
</gene>
<sequence>MAVGSKQLGTKLRHKHVPQRMCVACRQSEAKRGLVRLVRDASGRVLIDSTGRLQGRGAYLCQHAQCWDVALRRRTLERALRLEGLHPDDREMLRAFAAGLGSPMLTQTEQETDK</sequence>
<dbReference type="EMBL" id="NQWI01000121">
    <property type="protein sequence ID" value="PDW01641.1"/>
    <property type="molecule type" value="Genomic_DNA"/>
</dbReference>
<dbReference type="SUPFAM" id="SSF64376">
    <property type="entry name" value="YlxR-like"/>
    <property type="match status" value="1"/>
</dbReference>
<dbReference type="Proteomes" id="UP000220527">
    <property type="component" value="Unassembled WGS sequence"/>
</dbReference>
<dbReference type="AlphaFoldDB" id="A0A2A6RFC8"/>
<dbReference type="InterPro" id="IPR037465">
    <property type="entry name" value="YlxR"/>
</dbReference>
<evidence type="ECO:0000313" key="3">
    <source>
        <dbReference type="Proteomes" id="UP000220527"/>
    </source>
</evidence>
<reference evidence="3" key="1">
    <citation type="submission" date="2017-08" db="EMBL/GenBank/DDBJ databases">
        <authorList>
            <person name="Grouzdev D.S."/>
            <person name="Gaisin V.A."/>
            <person name="Rysina M.S."/>
            <person name="Gorlenko V.M."/>
        </authorList>
    </citation>
    <scope>NUCLEOTIDE SEQUENCE [LARGE SCALE GENOMIC DNA]</scope>
    <source>
        <strain evidence="3">Kir15-3F</strain>
    </source>
</reference>
<dbReference type="RefSeq" id="WP_097645495.1">
    <property type="nucleotide sequence ID" value="NZ_NQWI01000121.1"/>
</dbReference>
<organism evidence="2 3">
    <name type="scientific">Candidatus Viridilinea mediisalina</name>
    <dbReference type="NCBI Taxonomy" id="2024553"/>
    <lineage>
        <taxon>Bacteria</taxon>
        <taxon>Bacillati</taxon>
        <taxon>Chloroflexota</taxon>
        <taxon>Chloroflexia</taxon>
        <taxon>Chloroflexales</taxon>
        <taxon>Chloroflexineae</taxon>
        <taxon>Oscillochloridaceae</taxon>
        <taxon>Candidatus Viridilinea</taxon>
    </lineage>
</organism>